<dbReference type="EnsemblMetazoa" id="CJA20636.1">
    <property type="protein sequence ID" value="CJA20636.1"/>
    <property type="gene ID" value="WBGene00176208"/>
</dbReference>
<name>A0A8R1E4E5_CAEJA</name>
<reference evidence="2" key="2">
    <citation type="submission" date="2022-06" db="UniProtKB">
        <authorList>
            <consortium name="EnsemblMetazoa"/>
        </authorList>
    </citation>
    <scope>IDENTIFICATION</scope>
    <source>
        <strain evidence="2">DF5081</strain>
    </source>
</reference>
<proteinExistence type="predicted"/>
<dbReference type="Proteomes" id="UP000005237">
    <property type="component" value="Unassembled WGS sequence"/>
</dbReference>
<evidence type="ECO:0000313" key="3">
    <source>
        <dbReference type="Proteomes" id="UP000005237"/>
    </source>
</evidence>
<accession>A0A8R1E4E5</accession>
<sequence length="97" mass="11055">MQVLTVVCLVVLLCLASGQMTFTDQWTKKRAMLHKQQFPMVTPEEPNCPSERVQDVFDQLDRLQKAQQRLVEYLASCAYPVSSSAQNGQEIVEKSQH</sequence>
<evidence type="ECO:0000313" key="2">
    <source>
        <dbReference type="EnsemblMetazoa" id="CJA20636.1"/>
    </source>
</evidence>
<dbReference type="AlphaFoldDB" id="A0A8R1E4E5"/>
<feature type="chain" id="PRO_5035714520" evidence="1">
    <location>
        <begin position="19"/>
        <end position="97"/>
    </location>
</feature>
<evidence type="ECO:0000256" key="1">
    <source>
        <dbReference type="SAM" id="SignalP"/>
    </source>
</evidence>
<keyword evidence="3" id="KW-1185">Reference proteome</keyword>
<feature type="signal peptide" evidence="1">
    <location>
        <begin position="1"/>
        <end position="18"/>
    </location>
</feature>
<organism evidence="2 3">
    <name type="scientific">Caenorhabditis japonica</name>
    <dbReference type="NCBI Taxonomy" id="281687"/>
    <lineage>
        <taxon>Eukaryota</taxon>
        <taxon>Metazoa</taxon>
        <taxon>Ecdysozoa</taxon>
        <taxon>Nematoda</taxon>
        <taxon>Chromadorea</taxon>
        <taxon>Rhabditida</taxon>
        <taxon>Rhabditina</taxon>
        <taxon>Rhabditomorpha</taxon>
        <taxon>Rhabditoidea</taxon>
        <taxon>Rhabditidae</taxon>
        <taxon>Peloderinae</taxon>
        <taxon>Caenorhabditis</taxon>
    </lineage>
</organism>
<reference evidence="3" key="1">
    <citation type="submission" date="2010-08" db="EMBL/GenBank/DDBJ databases">
        <authorList>
            <consortium name="Caenorhabditis japonica Sequencing Consortium"/>
            <person name="Wilson R.K."/>
        </authorList>
    </citation>
    <scope>NUCLEOTIDE SEQUENCE [LARGE SCALE GENOMIC DNA]</scope>
    <source>
        <strain evidence="3">DF5081</strain>
    </source>
</reference>
<keyword evidence="1" id="KW-0732">Signal</keyword>
<protein>
    <submittedName>
        <fullName evidence="2">Uncharacterized protein</fullName>
    </submittedName>
</protein>